<name>A0AAW0X885_CHEQU</name>
<dbReference type="Pfam" id="PF04000">
    <property type="entry name" value="Sas10_Utp3"/>
    <property type="match status" value="1"/>
</dbReference>
<dbReference type="PANTHER" id="PTHR13237:SF9">
    <property type="entry name" value="NEUROGUIDIN"/>
    <property type="match status" value="1"/>
</dbReference>
<dbReference type="AlphaFoldDB" id="A0AAW0X885"/>
<evidence type="ECO:0000256" key="2">
    <source>
        <dbReference type="SAM" id="MobiDB-lite"/>
    </source>
</evidence>
<protein>
    <recommendedName>
        <fullName evidence="5">Neuroguidin</fullName>
    </recommendedName>
</protein>
<dbReference type="GO" id="GO:0032040">
    <property type="term" value="C:small-subunit processome"/>
    <property type="evidence" value="ECO:0007669"/>
    <property type="project" value="TreeGrafter"/>
</dbReference>
<organism evidence="3 4">
    <name type="scientific">Cherax quadricarinatus</name>
    <name type="common">Australian red claw crayfish</name>
    <dbReference type="NCBI Taxonomy" id="27406"/>
    <lineage>
        <taxon>Eukaryota</taxon>
        <taxon>Metazoa</taxon>
        <taxon>Ecdysozoa</taxon>
        <taxon>Arthropoda</taxon>
        <taxon>Crustacea</taxon>
        <taxon>Multicrustacea</taxon>
        <taxon>Malacostraca</taxon>
        <taxon>Eumalacostraca</taxon>
        <taxon>Eucarida</taxon>
        <taxon>Decapoda</taxon>
        <taxon>Pleocyemata</taxon>
        <taxon>Astacidea</taxon>
        <taxon>Parastacoidea</taxon>
        <taxon>Parastacidae</taxon>
        <taxon>Cherax</taxon>
    </lineage>
</organism>
<gene>
    <name evidence="3" type="ORF">OTU49_005112</name>
</gene>
<evidence type="ECO:0000313" key="4">
    <source>
        <dbReference type="Proteomes" id="UP001445076"/>
    </source>
</evidence>
<dbReference type="Proteomes" id="UP001445076">
    <property type="component" value="Unassembled WGS sequence"/>
</dbReference>
<sequence length="320" mass="36041">MVEDQKQEVGSSATIASDLPKGVALLADLATNLNNATATFDVLAEKIKNGELNSAKGLSLLELKNQSFLTYMANLVYLTLRKLKGLKIEKDSSIDRLVEARVVLERIRPLEDKLKYQIDKHVKTAADGVVSADDTLRLTGNLDNIVSSSDDDEEKEVTSKVKKTDDEEQKIYKIPKITQAHYDGEAKKNEAKEKARRRTLNSSMLRDALLEHTEDPEVVYNNDVLKQRAIKKRRELEVFEEENMIRKVVSRRDKAAMRQMTTLGTMGSEILGFNTMDALQHDYDPSAPAAKRQKTGKSSKSKGKGKFKGKKGFKKQKHRF</sequence>
<reference evidence="3 4" key="1">
    <citation type="journal article" date="2024" name="BMC Genomics">
        <title>Genome assembly of redclaw crayfish (Cherax quadricarinatus) provides insights into its immune adaptation and hypoxia tolerance.</title>
        <authorList>
            <person name="Liu Z."/>
            <person name="Zheng J."/>
            <person name="Li H."/>
            <person name="Fang K."/>
            <person name="Wang S."/>
            <person name="He J."/>
            <person name="Zhou D."/>
            <person name="Weng S."/>
            <person name="Chi M."/>
            <person name="Gu Z."/>
            <person name="He J."/>
            <person name="Li F."/>
            <person name="Wang M."/>
        </authorList>
    </citation>
    <scope>NUCLEOTIDE SEQUENCE [LARGE SCALE GENOMIC DNA]</scope>
    <source>
        <strain evidence="3">ZL_2023a</strain>
    </source>
</reference>
<dbReference type="InterPro" id="IPR007146">
    <property type="entry name" value="Sas10/Utp3/C1D"/>
</dbReference>
<dbReference type="EMBL" id="JARKIK010000045">
    <property type="protein sequence ID" value="KAK8735901.1"/>
    <property type="molecule type" value="Genomic_DNA"/>
</dbReference>
<comment type="similarity">
    <text evidence="1">Belongs to the SAS10 family.</text>
</comment>
<evidence type="ECO:0000313" key="3">
    <source>
        <dbReference type="EMBL" id="KAK8735901.1"/>
    </source>
</evidence>
<feature type="region of interest" description="Disordered" evidence="2">
    <location>
        <begin position="281"/>
        <end position="320"/>
    </location>
</feature>
<evidence type="ECO:0000256" key="1">
    <source>
        <dbReference type="ARBA" id="ARBA00010979"/>
    </source>
</evidence>
<proteinExistence type="inferred from homology"/>
<dbReference type="GO" id="GO:0000462">
    <property type="term" value="P:maturation of SSU-rRNA from tricistronic rRNA transcript (SSU-rRNA, 5.8S rRNA, LSU-rRNA)"/>
    <property type="evidence" value="ECO:0007669"/>
    <property type="project" value="TreeGrafter"/>
</dbReference>
<dbReference type="PANTHER" id="PTHR13237">
    <property type="entry name" value="SOMETHING ABOUT SILENCING PROTEIN 10-RELATED"/>
    <property type="match status" value="1"/>
</dbReference>
<dbReference type="EMBL" id="JARKIK010000045">
    <property type="protein sequence ID" value="KAK8735902.1"/>
    <property type="molecule type" value="Genomic_DNA"/>
</dbReference>
<evidence type="ECO:0008006" key="5">
    <source>
        <dbReference type="Google" id="ProtNLM"/>
    </source>
</evidence>
<comment type="caution">
    <text evidence="3">The sequence shown here is derived from an EMBL/GenBank/DDBJ whole genome shotgun (WGS) entry which is preliminary data.</text>
</comment>
<accession>A0AAW0X885</accession>
<feature type="compositionally biased region" description="Basic residues" evidence="2">
    <location>
        <begin position="291"/>
        <end position="320"/>
    </location>
</feature>
<reference evidence="3" key="2">
    <citation type="submission" date="2024-01" db="EMBL/GenBank/DDBJ databases">
        <authorList>
            <person name="He J."/>
            <person name="Wang M."/>
            <person name="Zheng J."/>
            <person name="Liu Z."/>
        </authorList>
    </citation>
    <scope>NUCLEOTIDE SEQUENCE</scope>
    <source>
        <strain evidence="3">ZL_2023a</strain>
        <tissue evidence="3">Muscle</tissue>
    </source>
</reference>
<keyword evidence="4" id="KW-1185">Reference proteome</keyword>